<dbReference type="GO" id="GO:0002376">
    <property type="term" value="P:immune system process"/>
    <property type="evidence" value="ECO:0007669"/>
    <property type="project" value="UniProtKB-KW"/>
</dbReference>
<dbReference type="Proteomes" id="UP000261380">
    <property type="component" value="Unplaced"/>
</dbReference>
<dbReference type="PANTHER" id="PTHR19433">
    <property type="entry name" value="T-CELL RECEPTOR ALPHA CHAIN V REGION-RELATED"/>
    <property type="match status" value="1"/>
</dbReference>
<dbReference type="AlphaFoldDB" id="A0A3B5KMI1"/>
<protein>
    <recommendedName>
        <fullName evidence="9">Ig-like domain-containing protein</fullName>
    </recommendedName>
</protein>
<evidence type="ECO:0000256" key="1">
    <source>
        <dbReference type="ARBA" id="ARBA00004236"/>
    </source>
</evidence>
<keyword evidence="6" id="KW-1015">Disulfide bond</keyword>
<reference evidence="10" key="1">
    <citation type="submission" date="2025-08" db="UniProtKB">
        <authorList>
            <consortium name="Ensembl"/>
        </authorList>
    </citation>
    <scope>IDENTIFICATION</scope>
</reference>
<feature type="domain" description="Ig-like" evidence="9">
    <location>
        <begin position="19"/>
        <end position="118"/>
    </location>
</feature>
<keyword evidence="3" id="KW-0732">Signal</keyword>
<keyword evidence="8" id="KW-1133">Transmembrane helix</keyword>
<evidence type="ECO:0000256" key="2">
    <source>
        <dbReference type="ARBA" id="ARBA00022475"/>
    </source>
</evidence>
<dbReference type="STRING" id="32473.ENSXCOP00000001313"/>
<reference evidence="10" key="2">
    <citation type="submission" date="2025-09" db="UniProtKB">
        <authorList>
            <consortium name="Ensembl"/>
        </authorList>
    </citation>
    <scope>IDENTIFICATION</scope>
</reference>
<organism evidence="10 11">
    <name type="scientific">Xiphophorus couchianus</name>
    <name type="common">Monterrey platyfish</name>
    <dbReference type="NCBI Taxonomy" id="32473"/>
    <lineage>
        <taxon>Eukaryota</taxon>
        <taxon>Metazoa</taxon>
        <taxon>Chordata</taxon>
        <taxon>Craniata</taxon>
        <taxon>Vertebrata</taxon>
        <taxon>Euteleostomi</taxon>
        <taxon>Actinopterygii</taxon>
        <taxon>Neopterygii</taxon>
        <taxon>Teleostei</taxon>
        <taxon>Neoteleostei</taxon>
        <taxon>Acanthomorphata</taxon>
        <taxon>Ovalentaria</taxon>
        <taxon>Atherinomorphae</taxon>
        <taxon>Cyprinodontiformes</taxon>
        <taxon>Poeciliidae</taxon>
        <taxon>Poeciliinae</taxon>
        <taxon>Xiphophorus</taxon>
    </lineage>
</organism>
<accession>A0A3B5KMI1</accession>
<keyword evidence="7" id="KW-0325">Glycoprotein</keyword>
<keyword evidence="5 8" id="KW-0472">Membrane</keyword>
<keyword evidence="2" id="KW-1003">Cell membrane</keyword>
<feature type="transmembrane region" description="Helical" evidence="8">
    <location>
        <begin position="236"/>
        <end position="260"/>
    </location>
</feature>
<dbReference type="CDD" id="cd00099">
    <property type="entry name" value="IgV"/>
    <property type="match status" value="1"/>
</dbReference>
<comment type="subcellular location">
    <subcellularLocation>
        <location evidence="1">Cell membrane</location>
    </subcellularLocation>
</comment>
<dbReference type="PROSITE" id="PS50835">
    <property type="entry name" value="IG_LIKE"/>
    <property type="match status" value="2"/>
</dbReference>
<evidence type="ECO:0000256" key="3">
    <source>
        <dbReference type="ARBA" id="ARBA00022729"/>
    </source>
</evidence>
<dbReference type="Pfam" id="PF07686">
    <property type="entry name" value="V-set"/>
    <property type="match status" value="1"/>
</dbReference>
<evidence type="ECO:0000256" key="6">
    <source>
        <dbReference type="ARBA" id="ARBA00023157"/>
    </source>
</evidence>
<evidence type="ECO:0000256" key="8">
    <source>
        <dbReference type="SAM" id="Phobius"/>
    </source>
</evidence>
<dbReference type="Gene3D" id="2.60.40.10">
    <property type="entry name" value="Immunoglobulins"/>
    <property type="match status" value="2"/>
</dbReference>
<dbReference type="InterPro" id="IPR013783">
    <property type="entry name" value="Ig-like_fold"/>
</dbReference>
<dbReference type="PANTHER" id="PTHR19433:SF127">
    <property type="entry name" value="NITR9"/>
    <property type="match status" value="1"/>
</dbReference>
<dbReference type="GO" id="GO:0009617">
    <property type="term" value="P:response to bacterium"/>
    <property type="evidence" value="ECO:0007669"/>
    <property type="project" value="TreeGrafter"/>
</dbReference>
<evidence type="ECO:0000256" key="4">
    <source>
        <dbReference type="ARBA" id="ARBA00022859"/>
    </source>
</evidence>
<dbReference type="InterPro" id="IPR013106">
    <property type="entry name" value="Ig_V-set"/>
</dbReference>
<dbReference type="InterPro" id="IPR052051">
    <property type="entry name" value="TCR_complex_component"/>
</dbReference>
<dbReference type="SMART" id="SM00408">
    <property type="entry name" value="IGc2"/>
    <property type="match status" value="1"/>
</dbReference>
<dbReference type="InterPro" id="IPR003598">
    <property type="entry name" value="Ig_sub2"/>
</dbReference>
<dbReference type="InterPro" id="IPR003599">
    <property type="entry name" value="Ig_sub"/>
</dbReference>
<dbReference type="GO" id="GO:0005886">
    <property type="term" value="C:plasma membrane"/>
    <property type="evidence" value="ECO:0007669"/>
    <property type="project" value="UniProtKB-SubCell"/>
</dbReference>
<evidence type="ECO:0000259" key="9">
    <source>
        <dbReference type="PROSITE" id="PS50835"/>
    </source>
</evidence>
<evidence type="ECO:0000313" key="10">
    <source>
        <dbReference type="Ensembl" id="ENSXCOP00000001313.1"/>
    </source>
</evidence>
<dbReference type="SMART" id="SM00406">
    <property type="entry name" value="IGv"/>
    <property type="match status" value="2"/>
</dbReference>
<dbReference type="InterPro" id="IPR007110">
    <property type="entry name" value="Ig-like_dom"/>
</dbReference>
<name>A0A3B5KMI1_9TELE</name>
<sequence length="337" mass="37930">VVRICSLFDSIVIEMLKVPDKIPLTEAELGQTVNLTCDTSGHDDGLFFWYKMNYGHMVQTVVRGTFSDLKREKDFSNSRFQVENVGDINSLIIRNVNKEDEATYLCQTGAAYNLAFVSGTNLIKSFRVKQTSDMKSSLLGTSVTLQCSLHSEKKEKESTDQCAAEHDVFWFRAESESNPGFIYADKTHCGKQAGSSCEYRLSKTIRNSSDAGTYYCAVVTCGEILFGEGTKVETKLFLYFIVLLGGLLACSVLVNITLIFQRRKPRQLRESHKGKFVVCIILTLTDDAEDGLNYVALNFSSRKPIRWKSKRETSNDSTYSNIKLSMKGSIHQRDNIK</sequence>
<feature type="domain" description="Ig-like" evidence="9">
    <location>
        <begin position="140"/>
        <end position="218"/>
    </location>
</feature>
<dbReference type="InterPro" id="IPR036179">
    <property type="entry name" value="Ig-like_dom_sf"/>
</dbReference>
<dbReference type="SUPFAM" id="SSF48726">
    <property type="entry name" value="Immunoglobulin"/>
    <property type="match status" value="2"/>
</dbReference>
<evidence type="ECO:0000256" key="5">
    <source>
        <dbReference type="ARBA" id="ARBA00023136"/>
    </source>
</evidence>
<dbReference type="GeneTree" id="ENSGT01030000234530"/>
<keyword evidence="4" id="KW-0391">Immunity</keyword>
<dbReference type="SMART" id="SM00409">
    <property type="entry name" value="IG"/>
    <property type="match status" value="2"/>
</dbReference>
<keyword evidence="11" id="KW-1185">Reference proteome</keyword>
<evidence type="ECO:0000256" key="7">
    <source>
        <dbReference type="ARBA" id="ARBA00023180"/>
    </source>
</evidence>
<dbReference type="Ensembl" id="ENSXCOT00000001336.1">
    <property type="protein sequence ID" value="ENSXCOP00000001313.1"/>
    <property type="gene ID" value="ENSXCOG00000001065.1"/>
</dbReference>
<keyword evidence="8" id="KW-0812">Transmembrane</keyword>
<evidence type="ECO:0000313" key="11">
    <source>
        <dbReference type="Proteomes" id="UP000261380"/>
    </source>
</evidence>
<proteinExistence type="predicted"/>